<keyword evidence="1" id="KW-0732">Signal</keyword>
<keyword evidence="3" id="KW-1185">Reference proteome</keyword>
<reference evidence="2 3" key="1">
    <citation type="journal article" date="2023" name="Microbiol. Spectr.">
        <title>Symbiosis of Carpenter Bees with Uncharacterized Lactic Acid Bacteria Showing NAD Auxotrophy.</title>
        <authorList>
            <person name="Kawasaki S."/>
            <person name="Ozawa K."/>
            <person name="Mori T."/>
            <person name="Yamamoto A."/>
            <person name="Ito M."/>
            <person name="Ohkuma M."/>
            <person name="Sakamoto M."/>
            <person name="Matsutani M."/>
        </authorList>
    </citation>
    <scope>NUCLEOTIDE SEQUENCE [LARGE SCALE GENOMIC DNA]</scope>
    <source>
        <strain evidence="2 3">XA3</strain>
    </source>
</reference>
<name>A0AAU9D238_9LACO</name>
<evidence type="ECO:0000256" key="1">
    <source>
        <dbReference type="SAM" id="SignalP"/>
    </source>
</evidence>
<evidence type="ECO:0000313" key="2">
    <source>
        <dbReference type="EMBL" id="BDR58821.1"/>
    </source>
</evidence>
<dbReference type="Proteomes" id="UP001321861">
    <property type="component" value="Chromosome"/>
</dbReference>
<evidence type="ECO:0000313" key="3">
    <source>
        <dbReference type="Proteomes" id="UP001321861"/>
    </source>
</evidence>
<feature type="signal peptide" evidence="1">
    <location>
        <begin position="1"/>
        <end position="21"/>
    </location>
</feature>
<dbReference type="EMBL" id="AP026802">
    <property type="protein sequence ID" value="BDR58821.1"/>
    <property type="molecule type" value="Genomic_DNA"/>
</dbReference>
<organism evidence="2 3">
    <name type="scientific">Xylocopilactobacillus apicola</name>
    <dbReference type="NCBI Taxonomy" id="2932184"/>
    <lineage>
        <taxon>Bacteria</taxon>
        <taxon>Bacillati</taxon>
        <taxon>Bacillota</taxon>
        <taxon>Bacilli</taxon>
        <taxon>Lactobacillales</taxon>
        <taxon>Lactobacillaceae</taxon>
        <taxon>Xylocopilactobacillus</taxon>
    </lineage>
</organism>
<gene>
    <name evidence="2" type="ORF">XA3_12620</name>
</gene>
<sequence>MKKNNLKILTSIAVCAGSLLAINNASQTVDVNAASNQGVVHRASSKDSVEISYTAGGKMISLIKQPILLTDQLSDREQNLFRVKSSDLPSALNQIENYVSSENGLISNLQVKSKGNNVSIKSLESMMTEADLNGTVNSNGFNLQVLARLSNWEEISFSIPIVISQSNLNVDSAPLLQYDPAFLLRPIISTSSQGFSLVSGMSAWFAKQDRSLTSIPSENWKVTSPNGIIANNYVLDVSKPGRYVINYEITNPRSQKVTKISRIITVLNEGKGEDNYTPIYQARLYPVNKVGAVDYIPNYGIMLYDDFGDDAKPLNRFLPNGSKWQVLYSVVDERGEEWYCLGQNQWVKQQYIKIYQSPTLPAKDLVAEISNPAGTRLYNGYGDLKVFSGRVLAPGSKWKVCSSIYLSDNSLWYNLGGNQWIEAKDTK</sequence>
<dbReference type="KEGG" id="xap:XA3_12620"/>
<evidence type="ECO:0008006" key="4">
    <source>
        <dbReference type="Google" id="ProtNLM"/>
    </source>
</evidence>
<dbReference type="RefSeq" id="WP_317634651.1">
    <property type="nucleotide sequence ID" value="NZ_AP026802.1"/>
</dbReference>
<feature type="chain" id="PRO_5043616905" description="Surface layer protein A domain-containing protein" evidence="1">
    <location>
        <begin position="22"/>
        <end position="427"/>
    </location>
</feature>
<protein>
    <recommendedName>
        <fullName evidence="4">Surface layer protein A domain-containing protein</fullName>
    </recommendedName>
</protein>
<accession>A0AAU9D238</accession>
<proteinExistence type="predicted"/>
<dbReference type="AlphaFoldDB" id="A0AAU9D238"/>